<dbReference type="Proteomes" id="UP001365781">
    <property type="component" value="Unassembled WGS sequence"/>
</dbReference>
<dbReference type="RefSeq" id="WP_336558921.1">
    <property type="nucleotide sequence ID" value="NZ_JBBAYM010000025.1"/>
</dbReference>
<evidence type="ECO:0000313" key="3">
    <source>
        <dbReference type="Proteomes" id="UP001365781"/>
    </source>
</evidence>
<evidence type="ECO:0000256" key="1">
    <source>
        <dbReference type="SAM" id="MobiDB-lite"/>
    </source>
</evidence>
<feature type="region of interest" description="Disordered" evidence="1">
    <location>
        <begin position="42"/>
        <end position="62"/>
    </location>
</feature>
<comment type="caution">
    <text evidence="2">The sequence shown here is derived from an EMBL/GenBank/DDBJ whole genome shotgun (WGS) entry which is preliminary data.</text>
</comment>
<dbReference type="EMBL" id="JBBAYM010000025">
    <property type="protein sequence ID" value="MEI5613911.1"/>
    <property type="molecule type" value="Genomic_DNA"/>
</dbReference>
<proteinExistence type="predicted"/>
<evidence type="ECO:0000313" key="2">
    <source>
        <dbReference type="EMBL" id="MEI5613911.1"/>
    </source>
</evidence>
<reference evidence="2 3" key="1">
    <citation type="submission" date="2024-03" db="EMBL/GenBank/DDBJ databases">
        <title>First Report of Pectobacterium brasiliscabiei causing potato scab in china.</title>
        <authorList>
            <person name="Handique U."/>
        </authorList>
    </citation>
    <scope>NUCLEOTIDE SEQUENCE [LARGE SCALE GENOMIC DNA]</scope>
    <source>
        <strain evidence="2 3">ZRIMU1503</strain>
    </source>
</reference>
<protein>
    <submittedName>
        <fullName evidence="2">Uncharacterized protein</fullName>
    </submittedName>
</protein>
<accession>A0ABU8GL25</accession>
<gene>
    <name evidence="2" type="ORF">WB403_32695</name>
</gene>
<feature type="region of interest" description="Disordered" evidence="1">
    <location>
        <begin position="1"/>
        <end position="26"/>
    </location>
</feature>
<organism evidence="2 3">
    <name type="scientific">Streptomyces brasiliscabiei</name>
    <dbReference type="NCBI Taxonomy" id="2736302"/>
    <lineage>
        <taxon>Bacteria</taxon>
        <taxon>Bacillati</taxon>
        <taxon>Actinomycetota</taxon>
        <taxon>Actinomycetes</taxon>
        <taxon>Kitasatosporales</taxon>
        <taxon>Streptomycetaceae</taxon>
        <taxon>Streptomyces</taxon>
    </lineage>
</organism>
<sequence>MASTAMPMAEAPFGGGQGGGDASAMTATATGRHTCGTIVDGRGTGALPLPDRSAATEIDAVL</sequence>
<keyword evidence="3" id="KW-1185">Reference proteome</keyword>
<name>A0ABU8GL25_9ACTN</name>